<feature type="compositionally biased region" description="Low complexity" evidence="5">
    <location>
        <begin position="223"/>
        <end position="278"/>
    </location>
</feature>
<proteinExistence type="predicted"/>
<evidence type="ECO:0000256" key="5">
    <source>
        <dbReference type="SAM" id="MobiDB-lite"/>
    </source>
</evidence>
<evidence type="ECO:0000313" key="6">
    <source>
        <dbReference type="EMBL" id="MFC4905908.1"/>
    </source>
</evidence>
<evidence type="ECO:0000256" key="1">
    <source>
        <dbReference type="ARBA" id="ARBA00004141"/>
    </source>
</evidence>
<dbReference type="InterPro" id="IPR032808">
    <property type="entry name" value="DoxX"/>
</dbReference>
<dbReference type="RefSeq" id="WP_378251642.1">
    <property type="nucleotide sequence ID" value="NZ_JBHSIT010000001.1"/>
</dbReference>
<comment type="subcellular location">
    <subcellularLocation>
        <location evidence="1">Membrane</location>
        <topology evidence="1">Multi-pass membrane protein</topology>
    </subcellularLocation>
</comment>
<keyword evidence="7" id="KW-1185">Reference proteome</keyword>
<keyword evidence="2" id="KW-0812">Transmembrane</keyword>
<accession>A0ABV9TR33</accession>
<comment type="caution">
    <text evidence="6">The sequence shown here is derived from an EMBL/GenBank/DDBJ whole genome shotgun (WGS) entry which is preliminary data.</text>
</comment>
<feature type="region of interest" description="Disordered" evidence="5">
    <location>
        <begin position="142"/>
        <end position="196"/>
    </location>
</feature>
<name>A0ABV9TR33_9ACTN</name>
<evidence type="ECO:0000313" key="7">
    <source>
        <dbReference type="Proteomes" id="UP001595872"/>
    </source>
</evidence>
<feature type="region of interest" description="Disordered" evidence="5">
    <location>
        <begin position="215"/>
        <end position="302"/>
    </location>
</feature>
<dbReference type="EMBL" id="JBHSIT010000001">
    <property type="protein sequence ID" value="MFC4905908.1"/>
    <property type="molecule type" value="Genomic_DNA"/>
</dbReference>
<dbReference type="Pfam" id="PF07681">
    <property type="entry name" value="DoxX"/>
    <property type="match status" value="1"/>
</dbReference>
<evidence type="ECO:0000256" key="2">
    <source>
        <dbReference type="ARBA" id="ARBA00022692"/>
    </source>
</evidence>
<sequence>MRPITSPARPLVAAPYIITGLEALRDPASRAEQVAPTVKPIADRLDWLPTKDPVALVRIQGAVSLGTGALLLTGKFRRLTTLLAAVQLLPALATEHRYWTEDDPERRASERSHLLKNVALFGALLMVSGTPRDGRTAELRRQLHEAQTRAAAETEALRKQAATETKALRRQARSETRAVRRDAAARAWQARHRARKSSGLSRLLGGAIAAGAGKSSLKRAMPGSGKSSLKSSLSGGSRSSSVKSGLAGARKATAKGGKVASKQAKAASKIASKQAKVATKQARAMSKGAAKRSGDLVKAAHR</sequence>
<gene>
    <name evidence="6" type="ORF">ACFPCY_01125</name>
</gene>
<evidence type="ECO:0000256" key="3">
    <source>
        <dbReference type="ARBA" id="ARBA00022989"/>
    </source>
</evidence>
<organism evidence="6 7">
    <name type="scientific">Actinomadura gamaensis</name>
    <dbReference type="NCBI Taxonomy" id="1763541"/>
    <lineage>
        <taxon>Bacteria</taxon>
        <taxon>Bacillati</taxon>
        <taxon>Actinomycetota</taxon>
        <taxon>Actinomycetes</taxon>
        <taxon>Streptosporangiales</taxon>
        <taxon>Thermomonosporaceae</taxon>
        <taxon>Actinomadura</taxon>
    </lineage>
</organism>
<keyword evidence="3" id="KW-1133">Transmembrane helix</keyword>
<dbReference type="Proteomes" id="UP001595872">
    <property type="component" value="Unassembled WGS sequence"/>
</dbReference>
<feature type="compositionally biased region" description="Basic and acidic residues" evidence="5">
    <location>
        <begin position="172"/>
        <end position="184"/>
    </location>
</feature>
<protein>
    <submittedName>
        <fullName evidence="6">DoxX family membrane protein</fullName>
    </submittedName>
</protein>
<reference evidence="7" key="1">
    <citation type="journal article" date="2019" name="Int. J. Syst. Evol. Microbiol.">
        <title>The Global Catalogue of Microorganisms (GCM) 10K type strain sequencing project: providing services to taxonomists for standard genome sequencing and annotation.</title>
        <authorList>
            <consortium name="The Broad Institute Genomics Platform"/>
            <consortium name="The Broad Institute Genome Sequencing Center for Infectious Disease"/>
            <person name="Wu L."/>
            <person name="Ma J."/>
        </authorList>
    </citation>
    <scope>NUCLEOTIDE SEQUENCE [LARGE SCALE GENOMIC DNA]</scope>
    <source>
        <strain evidence="7">KLKA75</strain>
    </source>
</reference>
<keyword evidence="4" id="KW-0472">Membrane</keyword>
<evidence type="ECO:0000256" key="4">
    <source>
        <dbReference type="ARBA" id="ARBA00023136"/>
    </source>
</evidence>